<dbReference type="Proteomes" id="UP001244586">
    <property type="component" value="Chromosome"/>
</dbReference>
<sequence>MSSLRKTEVIMKDGSTASAVDVLDTLISSEVTNTIAQITHEYDLSNAKDIMTLSEMIAYYLEISTGIYIHPKRVTDEFQKQLKVS</sequence>
<organism evidence="1 2">
    <name type="scientific">Acinetobacter johnsonii</name>
    <dbReference type="NCBI Taxonomy" id="40214"/>
    <lineage>
        <taxon>Bacteria</taxon>
        <taxon>Pseudomonadati</taxon>
        <taxon>Pseudomonadota</taxon>
        <taxon>Gammaproteobacteria</taxon>
        <taxon>Moraxellales</taxon>
        <taxon>Moraxellaceae</taxon>
        <taxon>Acinetobacter</taxon>
    </lineage>
</organism>
<proteinExistence type="predicted"/>
<accession>A0AAJ6IEE0</accession>
<protein>
    <submittedName>
        <fullName evidence="1">Uncharacterized protein</fullName>
    </submittedName>
</protein>
<dbReference type="EMBL" id="CP121776">
    <property type="protein sequence ID" value="WMG19065.1"/>
    <property type="molecule type" value="Genomic_DNA"/>
</dbReference>
<keyword evidence="2" id="KW-1185">Reference proteome</keyword>
<evidence type="ECO:0000313" key="1">
    <source>
        <dbReference type="EMBL" id="WMG19065.1"/>
    </source>
</evidence>
<name>A0AAJ6IEE0_ACIJO</name>
<reference evidence="1 2" key="1">
    <citation type="submission" date="2023-04" db="EMBL/GenBank/DDBJ databases">
        <title>Acinetobacter johnsonii isolate AYTCM encoding NDM-1, OXA-58 and PER-1.</title>
        <authorList>
            <person name="Tian C."/>
            <person name="Wang S."/>
            <person name="Fan X."/>
            <person name="Xia D."/>
        </authorList>
    </citation>
    <scope>NUCLEOTIDE SEQUENCE [LARGE SCALE GENOMIC DNA]</scope>
    <source>
        <strain evidence="1 2">AYTCM</strain>
    </source>
</reference>
<dbReference type="AlphaFoldDB" id="A0AAJ6IEE0"/>
<gene>
    <name evidence="1" type="ORF">QBJ73_05690</name>
</gene>
<dbReference type="RefSeq" id="WP_058951592.1">
    <property type="nucleotide sequence ID" value="NZ_CP121776.1"/>
</dbReference>
<evidence type="ECO:0000313" key="2">
    <source>
        <dbReference type="Proteomes" id="UP001244586"/>
    </source>
</evidence>